<feature type="transmembrane region" description="Helical" evidence="7">
    <location>
        <begin position="1255"/>
        <end position="1287"/>
    </location>
</feature>
<feature type="transmembrane region" description="Helical" evidence="7">
    <location>
        <begin position="986"/>
        <end position="1009"/>
    </location>
</feature>
<dbReference type="InterPro" id="IPR002885">
    <property type="entry name" value="PPR_rpt"/>
</dbReference>
<protein>
    <submittedName>
        <fullName evidence="9">Probable sulfate transporter 4.2</fullName>
    </submittedName>
</protein>
<dbReference type="InterPro" id="IPR011547">
    <property type="entry name" value="SLC26A/SulP_dom"/>
</dbReference>
<dbReference type="InterPro" id="IPR011990">
    <property type="entry name" value="TPR-like_helical_dom_sf"/>
</dbReference>
<keyword evidence="2 7" id="KW-0812">Transmembrane</keyword>
<dbReference type="SUPFAM" id="SSF81631">
    <property type="entry name" value="PAP/OAS1 substrate-binding domain"/>
    <property type="match status" value="1"/>
</dbReference>
<evidence type="ECO:0000259" key="8">
    <source>
        <dbReference type="PROSITE" id="PS50801"/>
    </source>
</evidence>
<dbReference type="InterPro" id="IPR002645">
    <property type="entry name" value="STAS_dom"/>
</dbReference>
<keyword evidence="4 7" id="KW-1133">Transmembrane helix</keyword>
<dbReference type="InterPro" id="IPR043519">
    <property type="entry name" value="NT_sf"/>
</dbReference>
<dbReference type="Pfam" id="PF17177">
    <property type="entry name" value="PPR_long"/>
    <property type="match status" value="1"/>
</dbReference>
<dbReference type="InterPro" id="IPR001902">
    <property type="entry name" value="SLC26A/SulP_fam"/>
</dbReference>
<evidence type="ECO:0000256" key="1">
    <source>
        <dbReference type="ARBA" id="ARBA00004141"/>
    </source>
</evidence>
<dbReference type="Pfam" id="PF00916">
    <property type="entry name" value="Sulfate_transp"/>
    <property type="match status" value="1"/>
</dbReference>
<evidence type="ECO:0000256" key="2">
    <source>
        <dbReference type="ARBA" id="ARBA00022692"/>
    </source>
</evidence>
<dbReference type="Pfam" id="PF22600">
    <property type="entry name" value="MTPAP-like_central"/>
    <property type="match status" value="1"/>
</dbReference>
<keyword evidence="10" id="KW-1185">Reference proteome</keyword>
<evidence type="ECO:0000256" key="5">
    <source>
        <dbReference type="ARBA" id="ARBA00023136"/>
    </source>
</evidence>
<name>A0ABP0MEL7_9DINO</name>
<organism evidence="9 10">
    <name type="scientific">Durusdinium trenchii</name>
    <dbReference type="NCBI Taxonomy" id="1381693"/>
    <lineage>
        <taxon>Eukaryota</taxon>
        <taxon>Sar</taxon>
        <taxon>Alveolata</taxon>
        <taxon>Dinophyceae</taxon>
        <taxon>Suessiales</taxon>
        <taxon>Symbiodiniaceae</taxon>
        <taxon>Durusdinium</taxon>
    </lineage>
</organism>
<evidence type="ECO:0000313" key="10">
    <source>
        <dbReference type="Proteomes" id="UP001642464"/>
    </source>
</evidence>
<reference evidence="9 10" key="1">
    <citation type="submission" date="2024-02" db="EMBL/GenBank/DDBJ databases">
        <authorList>
            <person name="Chen Y."/>
            <person name="Shah S."/>
            <person name="Dougan E. K."/>
            <person name="Thang M."/>
            <person name="Chan C."/>
        </authorList>
    </citation>
    <scope>NUCLEOTIDE SEQUENCE [LARGE SCALE GENOMIC DNA]</scope>
</reference>
<dbReference type="InterPro" id="IPR033443">
    <property type="entry name" value="PROP1-like_PPR_dom"/>
</dbReference>
<dbReference type="InterPro" id="IPR036513">
    <property type="entry name" value="STAS_dom_sf"/>
</dbReference>
<dbReference type="Pfam" id="PF13812">
    <property type="entry name" value="PPR_3"/>
    <property type="match status" value="1"/>
</dbReference>
<evidence type="ECO:0000256" key="4">
    <source>
        <dbReference type="ARBA" id="ARBA00022989"/>
    </source>
</evidence>
<sequence length="1642" mass="181699">MSLGYGYGKALRQLRGSLRWQDVLAIVATLEPSRVLCAAAATALRRSMHWEEAVQLLDQMTKGSVQPDVVNFNATISACGAASQWQAATFLLHDMREKQLIPDVISYNASLFACDRAAETGQALRCMMAMRSAHVAPDESSYSSLMSAVSRSGDWKVVLDLLWEMPRAKVTTDSVCFSVAMGACEKASEWLVALELFEMMHARRLHQDVFAFGNAICAMSKGSHWPGALKLLGRMQKEGISLDTVVCNSCLTACAASAQWEAALDLLRLMTAKKVAKTTATCNAVVRSLEASGEHKKAVAVLLHEFVDEEPSDEIEQPSMFRSARPKHISQDFRRSVAERLERGLDFAGGISRQPRPVVAMAQEKEERPSAIGPAWCQEATEAFNELVLSKIRPEPNLVDHLAHFVAQLENTLSSLGRYGPVRLVPYGSIISRFAAKDADADFSLLFEAEDASTRQFQQQVLIEWRRELLSQGFHVKAIGLGGRVPVLTIQWGSNRTADVTIGNQLGIYKSQLLRDYSLLDDRLCALVMAVKHWAKLRQICGQTRGYLGGYAWTLMAIYFAQRCRPPLTPPLQELAEPKLWEQDGQLYNVAWKEASQAPLPSARTSASLLQDFFQFFSEGFDFHFESVSIRLGCRAIRHRGPGPAAARLSLEDPIETDWDLGQILDGHRLSRVRAELRRAHRHLQGAQDQEARSCLEAVFQAKARSPLDGPEYCKTSLGRKLPSTLVPVDMCSPGPHHTYEVRKPLDHHKPNYGKPSLSYGYRAPPPEDTDGKHDETYVGRMEKGESIEITTCSEEVSQDQREILQERQLINNPVKMCMRSCVDHINGVVDDAATPKKSKRPRKETSMLDKISKIVTILQWVPDLTCHKVRADLVAGLTVGVMVIPQSMSYGAIAGLPYINGMYSACIPTLIYAFFGQSRQLAVGPVAMVSLLVEAGLNGQLGPECTVEGKPQYETCPQEYVGLACLTAAVVGVMQILASVLKLGFLVTFLGHPVISGFTSGAAIIIGLSQLKYILGFDLPKSQYIYETIYNVIIKIDQTKGMPLLLGILWIAYLLGNKHLAQKYKRLKMLGPLGPLISCLVGTVLIGVFHEFFAETYHVKYVGEIPSGIMPLSLDAWQLDKIPTVLGTAMSACLIGYMESIAIGKNLAATNGYDIDAGQEMLALGIANVVGAAFSCYPVTGSFSRSAVNNSTGALSQLSGVITAVVMLATLMFLTPLFYYLPKFALAAIVMNSVIPLVAFGEARHLFHVKKHDFVLWVTAFLGTLFLGVLMGILVSVGLSLVIVIYESARPQITILWRIPGTSIYRNMKQENNGTFIQNVFIARIGSSLYFANASFVKEMLLAHVTDLEEVNKTQYIVLEMTPVISVDSTACHVIKDVVNDFRMRGMHVAFAMTGNRVEKTLRKAGLKKFIGEQWFFPTVEEAVQYCVKHQHARRRQSEREEMESQNHAKSDEIDISTIQVHWGNEIGFSNDLHSNCSMVFVSLSKDVPMIMTEITGVFKKNHITIIRAQIDPTADDMGAKHIYFVRSLRTDSKLSSVEVSRVREDLEVVLRRHKLMSNSFQALNEVVSPNNGEGVENNEEFAVHGTPDRLARLEEALVSQQELNRNLEASLRTLLNPGGARGCLPQCLPANLLGRRTEFG</sequence>
<accession>A0ABP0MEL7</accession>
<dbReference type="Proteomes" id="UP001642464">
    <property type="component" value="Unassembled WGS sequence"/>
</dbReference>
<dbReference type="PROSITE" id="PS51375">
    <property type="entry name" value="PPR"/>
    <property type="match status" value="2"/>
</dbReference>
<feature type="domain" description="STAS" evidence="8">
    <location>
        <begin position="1319"/>
        <end position="1428"/>
    </location>
</feature>
<dbReference type="Gene3D" id="3.30.460.10">
    <property type="entry name" value="Beta Polymerase, domain 2"/>
    <property type="match status" value="1"/>
</dbReference>
<feature type="transmembrane region" description="Helical" evidence="7">
    <location>
        <begin position="961"/>
        <end position="979"/>
    </location>
</feature>
<feature type="transmembrane region" description="Helical" evidence="7">
    <location>
        <begin position="1225"/>
        <end position="1243"/>
    </location>
</feature>
<gene>
    <name evidence="9" type="ORF">SCF082_LOCUS27489</name>
</gene>
<dbReference type="Pfam" id="PF01740">
    <property type="entry name" value="STAS"/>
    <property type="match status" value="1"/>
</dbReference>
<proteinExistence type="predicted"/>
<feature type="transmembrane region" description="Helical" evidence="7">
    <location>
        <begin position="1070"/>
        <end position="1090"/>
    </location>
</feature>
<comment type="caution">
    <text evidence="9">The sequence shown here is derived from an EMBL/GenBank/DDBJ whole genome shotgun (WGS) entry which is preliminary data.</text>
</comment>
<dbReference type="SUPFAM" id="SSF81301">
    <property type="entry name" value="Nucleotidyltransferase"/>
    <property type="match status" value="1"/>
</dbReference>
<dbReference type="Gene3D" id="1.10.1410.10">
    <property type="match status" value="1"/>
</dbReference>
<dbReference type="Gene3D" id="3.30.750.24">
    <property type="entry name" value="STAS domain"/>
    <property type="match status" value="1"/>
</dbReference>
<dbReference type="EMBL" id="CAXAMM010021258">
    <property type="protein sequence ID" value="CAK9049628.1"/>
    <property type="molecule type" value="Genomic_DNA"/>
</dbReference>
<feature type="transmembrane region" description="Helical" evidence="7">
    <location>
        <begin position="1196"/>
        <end position="1219"/>
    </location>
</feature>
<dbReference type="Gene3D" id="1.25.40.10">
    <property type="entry name" value="Tetratricopeptide repeat domain"/>
    <property type="match status" value="2"/>
</dbReference>
<dbReference type="SUPFAM" id="SSF52091">
    <property type="entry name" value="SpoIIaa-like"/>
    <property type="match status" value="1"/>
</dbReference>
<comment type="subcellular location">
    <subcellularLocation>
        <location evidence="1">Membrane</location>
        <topology evidence="1">Multi-pass membrane protein</topology>
    </subcellularLocation>
</comment>
<evidence type="ECO:0000256" key="6">
    <source>
        <dbReference type="PROSITE-ProRule" id="PRU00708"/>
    </source>
</evidence>
<dbReference type="CDD" id="cd07042">
    <property type="entry name" value="STAS_SulP_like_sulfate_transporter"/>
    <property type="match status" value="1"/>
</dbReference>
<dbReference type="PROSITE" id="PS50801">
    <property type="entry name" value="STAS"/>
    <property type="match status" value="1"/>
</dbReference>
<dbReference type="PANTHER" id="PTHR11814">
    <property type="entry name" value="SULFATE TRANSPORTER"/>
    <property type="match status" value="1"/>
</dbReference>
<dbReference type="CDD" id="cd04873">
    <property type="entry name" value="ACT_UUR-ACR-like"/>
    <property type="match status" value="1"/>
</dbReference>
<dbReference type="NCBIfam" id="TIGR00815">
    <property type="entry name" value="sulP"/>
    <property type="match status" value="1"/>
</dbReference>
<dbReference type="InterPro" id="IPR054708">
    <property type="entry name" value="MTPAP-like_central"/>
</dbReference>
<evidence type="ECO:0000256" key="3">
    <source>
        <dbReference type="ARBA" id="ARBA00022737"/>
    </source>
</evidence>
<keyword evidence="3" id="KW-0677">Repeat</keyword>
<evidence type="ECO:0000313" key="9">
    <source>
        <dbReference type="EMBL" id="CAK9049628.1"/>
    </source>
</evidence>
<evidence type="ECO:0000256" key="7">
    <source>
        <dbReference type="SAM" id="Phobius"/>
    </source>
</evidence>
<feature type="repeat" description="PPR" evidence="6">
    <location>
        <begin position="68"/>
        <end position="102"/>
    </location>
</feature>
<feature type="repeat" description="PPR" evidence="6">
    <location>
        <begin position="138"/>
        <end position="172"/>
    </location>
</feature>
<keyword evidence="5 7" id="KW-0472">Membrane</keyword>